<keyword evidence="2 6" id="KW-0812">Transmembrane</keyword>
<dbReference type="InterPro" id="IPR049680">
    <property type="entry name" value="FLVCR1-2_SLC49-like"/>
</dbReference>
<organism evidence="7 8">
    <name type="scientific">Verticillium nonalfalfae</name>
    <dbReference type="NCBI Taxonomy" id="1051616"/>
    <lineage>
        <taxon>Eukaryota</taxon>
        <taxon>Fungi</taxon>
        <taxon>Dikarya</taxon>
        <taxon>Ascomycota</taxon>
        <taxon>Pezizomycotina</taxon>
        <taxon>Sordariomycetes</taxon>
        <taxon>Hypocreomycetidae</taxon>
        <taxon>Glomerellales</taxon>
        <taxon>Plectosphaerellaceae</taxon>
        <taxon>Verticillium</taxon>
    </lineage>
</organism>
<evidence type="ECO:0000256" key="4">
    <source>
        <dbReference type="ARBA" id="ARBA00023136"/>
    </source>
</evidence>
<dbReference type="EMBL" id="RBVV01000002">
    <property type="protein sequence ID" value="RNJ61007.1"/>
    <property type="molecule type" value="Genomic_DNA"/>
</dbReference>
<feature type="transmembrane region" description="Helical" evidence="6">
    <location>
        <begin position="230"/>
        <end position="250"/>
    </location>
</feature>
<feature type="region of interest" description="Disordered" evidence="5">
    <location>
        <begin position="1"/>
        <end position="46"/>
    </location>
</feature>
<feature type="transmembrane region" description="Helical" evidence="6">
    <location>
        <begin position="475"/>
        <end position="495"/>
    </location>
</feature>
<reference evidence="7 8" key="1">
    <citation type="submission" date="2018-10" db="EMBL/GenBank/DDBJ databases">
        <title>Genome sequence of Verticillium nonalfalfae VnAa140.</title>
        <authorList>
            <person name="Stajich J.E."/>
            <person name="Kasson M.T."/>
        </authorList>
    </citation>
    <scope>NUCLEOTIDE SEQUENCE [LARGE SCALE GENOMIC DNA]</scope>
    <source>
        <strain evidence="7 8">VnAa140</strain>
    </source>
</reference>
<feature type="compositionally biased region" description="Polar residues" evidence="5">
    <location>
        <begin position="1"/>
        <end position="29"/>
    </location>
</feature>
<accession>A0A3M9YK89</accession>
<evidence type="ECO:0000256" key="3">
    <source>
        <dbReference type="ARBA" id="ARBA00022989"/>
    </source>
</evidence>
<feature type="transmembrane region" description="Helical" evidence="6">
    <location>
        <begin position="135"/>
        <end position="154"/>
    </location>
</feature>
<dbReference type="PANTHER" id="PTHR10924">
    <property type="entry name" value="MAJOR FACILITATOR SUPERFAMILY PROTEIN-RELATED"/>
    <property type="match status" value="1"/>
</dbReference>
<dbReference type="Gene3D" id="1.20.1250.20">
    <property type="entry name" value="MFS general substrate transporter like domains"/>
    <property type="match status" value="1"/>
</dbReference>
<evidence type="ECO:0000313" key="7">
    <source>
        <dbReference type="EMBL" id="RNJ61007.1"/>
    </source>
</evidence>
<evidence type="ECO:0000256" key="2">
    <source>
        <dbReference type="ARBA" id="ARBA00022692"/>
    </source>
</evidence>
<feature type="transmembrane region" description="Helical" evidence="6">
    <location>
        <begin position="188"/>
        <end position="209"/>
    </location>
</feature>
<feature type="transmembrane region" description="Helical" evidence="6">
    <location>
        <begin position="373"/>
        <end position="393"/>
    </location>
</feature>
<dbReference type="InterPro" id="IPR036259">
    <property type="entry name" value="MFS_trans_sf"/>
</dbReference>
<evidence type="ECO:0000256" key="1">
    <source>
        <dbReference type="ARBA" id="ARBA00004141"/>
    </source>
</evidence>
<dbReference type="InterPro" id="IPR011701">
    <property type="entry name" value="MFS"/>
</dbReference>
<feature type="transmembrane region" description="Helical" evidence="6">
    <location>
        <begin position="97"/>
        <end position="115"/>
    </location>
</feature>
<dbReference type="AlphaFoldDB" id="A0A3M9YK89"/>
<feature type="transmembrane region" description="Helical" evidence="6">
    <location>
        <begin position="436"/>
        <end position="455"/>
    </location>
</feature>
<dbReference type="RefSeq" id="XP_028499165.1">
    <property type="nucleotide sequence ID" value="XM_028637609.1"/>
</dbReference>
<dbReference type="SUPFAM" id="SSF103473">
    <property type="entry name" value="MFS general substrate transporter"/>
    <property type="match status" value="1"/>
</dbReference>
<dbReference type="GO" id="GO:0016020">
    <property type="term" value="C:membrane"/>
    <property type="evidence" value="ECO:0007669"/>
    <property type="project" value="UniProtKB-SubCell"/>
</dbReference>
<proteinExistence type="predicted"/>
<feature type="transmembrane region" description="Helical" evidence="6">
    <location>
        <begin position="405"/>
        <end position="424"/>
    </location>
</feature>
<feature type="transmembrane region" description="Helical" evidence="6">
    <location>
        <begin position="262"/>
        <end position="281"/>
    </location>
</feature>
<gene>
    <name evidence="7" type="ORF">D7B24_003418</name>
</gene>
<keyword evidence="3 6" id="KW-1133">Transmembrane helix</keyword>
<dbReference type="GO" id="GO:0022857">
    <property type="term" value="F:transmembrane transporter activity"/>
    <property type="evidence" value="ECO:0007669"/>
    <property type="project" value="InterPro"/>
</dbReference>
<evidence type="ECO:0008006" key="9">
    <source>
        <dbReference type="Google" id="ProtNLM"/>
    </source>
</evidence>
<feature type="transmembrane region" description="Helical" evidence="6">
    <location>
        <begin position="345"/>
        <end position="366"/>
    </location>
</feature>
<evidence type="ECO:0000256" key="6">
    <source>
        <dbReference type="SAM" id="Phobius"/>
    </source>
</evidence>
<keyword evidence="4 6" id="KW-0472">Membrane</keyword>
<comment type="caution">
    <text evidence="7">The sequence shown here is derived from an EMBL/GenBank/DDBJ whole genome shotgun (WGS) entry which is preliminary data.</text>
</comment>
<evidence type="ECO:0000256" key="5">
    <source>
        <dbReference type="SAM" id="MobiDB-lite"/>
    </source>
</evidence>
<dbReference type="GeneID" id="39607107"/>
<dbReference type="Pfam" id="PF07690">
    <property type="entry name" value="MFS_1"/>
    <property type="match status" value="1"/>
</dbReference>
<keyword evidence="8" id="KW-1185">Reference proteome</keyword>
<dbReference type="Proteomes" id="UP000267145">
    <property type="component" value="Unassembled WGS sequence"/>
</dbReference>
<dbReference type="STRING" id="1051616.A0A3M9YK89"/>
<dbReference type="PANTHER" id="PTHR10924:SF6">
    <property type="entry name" value="SOLUTE CARRIER FAMILY 49 MEMBER A3"/>
    <property type="match status" value="1"/>
</dbReference>
<feature type="transmembrane region" description="Helical" evidence="6">
    <location>
        <begin position="308"/>
        <end position="325"/>
    </location>
</feature>
<protein>
    <recommendedName>
        <fullName evidence="9">Major facilitator superfamily (MFS) profile domain-containing protein</fullName>
    </recommendedName>
</protein>
<feature type="transmembrane region" description="Helical" evidence="6">
    <location>
        <begin position="163"/>
        <end position="182"/>
    </location>
</feature>
<evidence type="ECO:0000313" key="8">
    <source>
        <dbReference type="Proteomes" id="UP000267145"/>
    </source>
</evidence>
<comment type="subcellular location">
    <subcellularLocation>
        <location evidence="1">Membrane</location>
        <topology evidence="1">Multi-pass membrane protein</topology>
    </subcellularLocation>
</comment>
<sequence>MGLLTSSPQHQPPSDDNAIVTSSANNPTTPDDKMAAAPGRHSDNSLSLADKSETIELQLRATQSSAVQKEDLDLDRDGRDSIADGQVTDYRTYRRRWFGVAQLTLLNIIVSWDWLTFAPVASSAATYYNVTETSINWLSTAFLFSFVVISPVTIKVLHMGPKLSIMVAAALVLVGNWVRYAGSHSSKGGTYGVVMFGQILTGLAQPFVLAAPTRYSDLWFSNRGRVGATALMSLANPFGAAIGQLVVPFMVEKPSQMSQGVLYVSIISSVCALPAFFVPAAPPTPASASALTSKLPLMASLRTASRSLELWLLLIPFAFYVGFFNSCSSLLNQMLNPYGLSDDEAGIGGALLIVVGLVVAAVTSPILDRTKAFLLSIKCAVPIIAIAYLAFVWMPETRGVAGPYAILSLLGAASFALVPVALELLSEMSHPISPEVTSVIAWAGGQLLGGCFILISDALQAGPEADPPLHMKKALIFQAVVAVLIAPLPLCLGLFGRADKVSLRRVRSDTAALSSA</sequence>
<name>A0A3M9YK89_9PEZI</name>